<name>A0A0F8Z9T2_9ZZZZ</name>
<organism evidence="2">
    <name type="scientific">marine sediment metagenome</name>
    <dbReference type="NCBI Taxonomy" id="412755"/>
    <lineage>
        <taxon>unclassified sequences</taxon>
        <taxon>metagenomes</taxon>
        <taxon>ecological metagenomes</taxon>
    </lineage>
</organism>
<evidence type="ECO:0000259" key="1">
    <source>
        <dbReference type="Pfam" id="PF08468"/>
    </source>
</evidence>
<accession>A0A0F8Z9T2</accession>
<sequence>MSALTNPSSLLLRNSENLKADSILVVNFVQDGFLSQLQQLNPNSKISAFSYNHANGEFAKNIKGIDVCVSHEITAKHFDLVIYYYPKAKPEALMTLDNIRAVINPDAELL</sequence>
<protein>
    <recommendedName>
        <fullName evidence="1">Methyltransferase small N-terminal domain-containing protein</fullName>
    </recommendedName>
</protein>
<dbReference type="AlphaFoldDB" id="A0A0F8Z9T2"/>
<dbReference type="GO" id="GO:0008990">
    <property type="term" value="F:rRNA (guanine-N2-)-methyltransferase activity"/>
    <property type="evidence" value="ECO:0007669"/>
    <property type="project" value="InterPro"/>
</dbReference>
<proteinExistence type="predicted"/>
<reference evidence="2" key="1">
    <citation type="journal article" date="2015" name="Nature">
        <title>Complex archaea that bridge the gap between prokaryotes and eukaryotes.</title>
        <authorList>
            <person name="Spang A."/>
            <person name="Saw J.H."/>
            <person name="Jorgensen S.L."/>
            <person name="Zaremba-Niedzwiedzka K."/>
            <person name="Martijn J."/>
            <person name="Lind A.E."/>
            <person name="van Eijk R."/>
            <person name="Schleper C."/>
            <person name="Guy L."/>
            <person name="Ettema T.J."/>
        </authorList>
    </citation>
    <scope>NUCLEOTIDE SEQUENCE</scope>
</reference>
<gene>
    <name evidence="2" type="ORF">LCGC14_2996520</name>
</gene>
<dbReference type="InterPro" id="IPR029063">
    <property type="entry name" value="SAM-dependent_MTases_sf"/>
</dbReference>
<comment type="caution">
    <text evidence="2">The sequence shown here is derived from an EMBL/GenBank/DDBJ whole genome shotgun (WGS) entry which is preliminary data.</text>
</comment>
<dbReference type="Gene3D" id="3.40.50.150">
    <property type="entry name" value="Vaccinia Virus protein VP39"/>
    <property type="match status" value="1"/>
</dbReference>
<evidence type="ECO:0000313" key="2">
    <source>
        <dbReference type="EMBL" id="KKK63214.1"/>
    </source>
</evidence>
<feature type="non-terminal residue" evidence="2">
    <location>
        <position position="110"/>
    </location>
</feature>
<dbReference type="EMBL" id="LAZR01061618">
    <property type="protein sequence ID" value="KKK63214.1"/>
    <property type="molecule type" value="Genomic_DNA"/>
</dbReference>
<feature type="domain" description="Methyltransferase small N-terminal" evidence="1">
    <location>
        <begin position="8"/>
        <end position="110"/>
    </location>
</feature>
<dbReference type="InterPro" id="IPR013675">
    <property type="entry name" value="Mtase_sm_N"/>
</dbReference>
<dbReference type="Pfam" id="PF08468">
    <property type="entry name" value="MTS_N"/>
    <property type="match status" value="1"/>
</dbReference>